<dbReference type="EMBL" id="AQGV01000012">
    <property type="protein sequence ID" value="MBE0368884.1"/>
    <property type="molecule type" value="Genomic_DNA"/>
</dbReference>
<reference evidence="1 2" key="1">
    <citation type="submission" date="2015-03" db="EMBL/GenBank/DDBJ databases">
        <title>Genome sequence of Pseudoalteromonas aurantia.</title>
        <authorList>
            <person name="Xie B.-B."/>
            <person name="Rong J.-C."/>
            <person name="Qin Q.-L."/>
            <person name="Zhang Y.-Z."/>
        </authorList>
    </citation>
    <scope>NUCLEOTIDE SEQUENCE [LARGE SCALE GENOMIC DNA]</scope>
    <source>
        <strain evidence="1 2">208</strain>
    </source>
</reference>
<protein>
    <submittedName>
        <fullName evidence="1">Uncharacterized protein</fullName>
    </submittedName>
</protein>
<proteinExistence type="predicted"/>
<keyword evidence="2" id="KW-1185">Reference proteome</keyword>
<evidence type="ECO:0000313" key="2">
    <source>
        <dbReference type="Proteomes" id="UP000615755"/>
    </source>
</evidence>
<name>A0ABR9EEQ7_9GAMM</name>
<accession>A0ABR9EEQ7</accession>
<gene>
    <name evidence="1" type="ORF">PAUR_a2605</name>
</gene>
<organism evidence="1 2">
    <name type="scientific">Pseudoalteromonas aurantia 208</name>
    <dbReference type="NCBI Taxonomy" id="1314867"/>
    <lineage>
        <taxon>Bacteria</taxon>
        <taxon>Pseudomonadati</taxon>
        <taxon>Pseudomonadota</taxon>
        <taxon>Gammaproteobacteria</taxon>
        <taxon>Alteromonadales</taxon>
        <taxon>Pseudoalteromonadaceae</taxon>
        <taxon>Pseudoalteromonas</taxon>
    </lineage>
</organism>
<sequence>MKATPRVGKIALLGKVAYPELRLNSTKKPKQKSVFFVILKLHSQVDDLCLM</sequence>
<evidence type="ECO:0000313" key="1">
    <source>
        <dbReference type="EMBL" id="MBE0368884.1"/>
    </source>
</evidence>
<dbReference type="Proteomes" id="UP000615755">
    <property type="component" value="Unassembled WGS sequence"/>
</dbReference>
<comment type="caution">
    <text evidence="1">The sequence shown here is derived from an EMBL/GenBank/DDBJ whole genome shotgun (WGS) entry which is preliminary data.</text>
</comment>